<evidence type="ECO:0000256" key="15">
    <source>
        <dbReference type="RuleBase" id="RU003357"/>
    </source>
</evidence>
<keyword evidence="4 14" id="KW-1134">Transmembrane beta strand</keyword>
<dbReference type="SUPFAM" id="SSF56935">
    <property type="entry name" value="Porins"/>
    <property type="match status" value="1"/>
</dbReference>
<dbReference type="Gene3D" id="2.40.170.20">
    <property type="entry name" value="TonB-dependent receptor, beta-barrel domain"/>
    <property type="match status" value="1"/>
</dbReference>
<dbReference type="GO" id="GO:0009279">
    <property type="term" value="C:cell outer membrane"/>
    <property type="evidence" value="ECO:0007669"/>
    <property type="project" value="UniProtKB-SubCell"/>
</dbReference>
<dbReference type="InterPro" id="IPR036942">
    <property type="entry name" value="Beta-barrel_TonB_sf"/>
</dbReference>
<dbReference type="Pfam" id="PF00593">
    <property type="entry name" value="TonB_dep_Rec_b-barrel"/>
    <property type="match status" value="1"/>
</dbReference>
<sequence>MSFFHFLSSTRARPAALPFLIASLGLGLGATSRAQTSEAPATGAAVPTLPAVQVDASAERETATSPVIGYRAKNAATATKTDTPLAETPQSVTVVTRDQMVDQGATNLQDALNYAAGVRSDAYGIDSRADSFLIRGSEPSLYLDGLQMYSSGWYTATARPDPYTLERLEVLRGPAGMLFGAGTAAGVVNMVSKRPQQEAAREVGVQFGSFGRKQIQADLTGPLNADGSLSYRLVALQRKSDTQVDFVPDDRSLVMPSITWRPSAATSLTLQGLWQKDKTGSTSQFLPWQGTFLPNVNGRLPSSRFIGEPGDGYDTERKTFGWQFEHRFNDQWTFRQNARTARTTNDSHYHYADFFSLTGGWGLDPVGQRLIGRINDKSLTWTRMSSIDNHVEGHFATGTLRHTLLLGAEYSRQRQDKLESSAYSAIDAYFPVYGIGYVPVTELAARPRTTQRNAGVYVQDQMKWDNWIFVAGLRHDRSTSGVAGSASETTTATSRRLGVMYTLPSGWSPYLSYTESFTPQAGTDAGGSLYKPLRGEQVEAGVKFQPQGTPTSFTASVYQLKEKNRIVSDVTNPNYGRQVDATKNKGLELELKTTLGKDFELIANYNYIDVDRKLTDMPRNQASVWGKYRFAIAGVPGFSAGAGVRYLSGFQDVEGTAFGPRMPSVALLDLMLAYESDKWRYALNINNATDKAYFSTCLARGDCWWGARRNAVVSATYKF</sequence>
<evidence type="ECO:0000256" key="12">
    <source>
        <dbReference type="ARBA" id="ARBA00023170"/>
    </source>
</evidence>
<dbReference type="FunFam" id="2.170.130.10:FF:000001">
    <property type="entry name" value="Catecholate siderophore TonB-dependent receptor"/>
    <property type="match status" value="1"/>
</dbReference>
<keyword evidence="12 18" id="KW-0675">Receptor</keyword>
<dbReference type="GO" id="GO:0038023">
    <property type="term" value="F:signaling receptor activity"/>
    <property type="evidence" value="ECO:0007669"/>
    <property type="project" value="InterPro"/>
</dbReference>
<keyword evidence="13 14" id="KW-0998">Cell outer membrane</keyword>
<evidence type="ECO:0000256" key="2">
    <source>
        <dbReference type="ARBA" id="ARBA00009810"/>
    </source>
</evidence>
<accession>A0A2W5RHH6</accession>
<protein>
    <submittedName>
        <fullName evidence="18">TonB-dependent siderophore receptor</fullName>
    </submittedName>
</protein>
<evidence type="ECO:0000256" key="14">
    <source>
        <dbReference type="PROSITE-ProRule" id="PRU01360"/>
    </source>
</evidence>
<evidence type="ECO:0000256" key="5">
    <source>
        <dbReference type="ARBA" id="ARBA00022496"/>
    </source>
</evidence>
<organism evidence="18 19">
    <name type="scientific">Variovorax paradoxus</name>
    <dbReference type="NCBI Taxonomy" id="34073"/>
    <lineage>
        <taxon>Bacteria</taxon>
        <taxon>Pseudomonadati</taxon>
        <taxon>Pseudomonadota</taxon>
        <taxon>Betaproteobacteria</taxon>
        <taxon>Burkholderiales</taxon>
        <taxon>Comamonadaceae</taxon>
        <taxon>Variovorax</taxon>
    </lineage>
</organism>
<comment type="similarity">
    <text evidence="2 14 15">Belongs to the TonB-dependent receptor family.</text>
</comment>
<evidence type="ECO:0000313" key="19">
    <source>
        <dbReference type="Proteomes" id="UP000249135"/>
    </source>
</evidence>
<dbReference type="PANTHER" id="PTHR32552:SF68">
    <property type="entry name" value="FERRICHROME OUTER MEMBRANE TRANSPORTER_PHAGE RECEPTOR"/>
    <property type="match status" value="1"/>
</dbReference>
<evidence type="ECO:0000256" key="7">
    <source>
        <dbReference type="ARBA" id="ARBA00022729"/>
    </source>
</evidence>
<dbReference type="CDD" id="cd01347">
    <property type="entry name" value="ligand_gated_channel"/>
    <property type="match status" value="1"/>
</dbReference>
<dbReference type="PROSITE" id="PS52016">
    <property type="entry name" value="TONB_DEPENDENT_REC_3"/>
    <property type="match status" value="1"/>
</dbReference>
<reference evidence="18 19" key="1">
    <citation type="submission" date="2017-08" db="EMBL/GenBank/DDBJ databases">
        <title>Infants hospitalized years apart are colonized by the same room-sourced microbial strains.</title>
        <authorList>
            <person name="Brooks B."/>
            <person name="Olm M.R."/>
            <person name="Firek B.A."/>
            <person name="Baker R."/>
            <person name="Thomas B.C."/>
            <person name="Morowitz M.J."/>
            <person name="Banfield J.F."/>
        </authorList>
    </citation>
    <scope>NUCLEOTIDE SEQUENCE [LARGE SCALE GENOMIC DNA]</scope>
    <source>
        <strain evidence="18">S2_005_003_R2_41</strain>
    </source>
</reference>
<keyword evidence="8" id="KW-0408">Iron</keyword>
<feature type="domain" description="TonB-dependent receptor-like beta-barrel" evidence="16">
    <location>
        <begin position="260"/>
        <end position="687"/>
    </location>
</feature>
<evidence type="ECO:0000256" key="10">
    <source>
        <dbReference type="ARBA" id="ARBA00023077"/>
    </source>
</evidence>
<evidence type="ECO:0000256" key="6">
    <source>
        <dbReference type="ARBA" id="ARBA00022692"/>
    </source>
</evidence>
<evidence type="ECO:0000256" key="1">
    <source>
        <dbReference type="ARBA" id="ARBA00004571"/>
    </source>
</evidence>
<evidence type="ECO:0000256" key="8">
    <source>
        <dbReference type="ARBA" id="ARBA00023004"/>
    </source>
</evidence>
<dbReference type="AlphaFoldDB" id="A0A2W5RHH6"/>
<gene>
    <name evidence="18" type="ORF">DI563_23175</name>
</gene>
<dbReference type="PANTHER" id="PTHR32552">
    <property type="entry name" value="FERRICHROME IRON RECEPTOR-RELATED"/>
    <property type="match status" value="1"/>
</dbReference>
<proteinExistence type="inferred from homology"/>
<dbReference type="InterPro" id="IPR037066">
    <property type="entry name" value="Plug_dom_sf"/>
</dbReference>
<evidence type="ECO:0000259" key="17">
    <source>
        <dbReference type="Pfam" id="PF07715"/>
    </source>
</evidence>
<dbReference type="InterPro" id="IPR039426">
    <property type="entry name" value="TonB-dep_rcpt-like"/>
</dbReference>
<feature type="domain" description="TonB-dependent receptor plug" evidence="17">
    <location>
        <begin position="85"/>
        <end position="187"/>
    </location>
</feature>
<keyword evidence="5" id="KW-0410">Iron transport</keyword>
<keyword evidence="6 14" id="KW-0812">Transmembrane</keyword>
<comment type="subcellular location">
    <subcellularLocation>
        <location evidence="1 14">Cell outer membrane</location>
        <topology evidence="1 14">Multi-pass membrane protein</topology>
    </subcellularLocation>
</comment>
<evidence type="ECO:0000313" key="18">
    <source>
        <dbReference type="EMBL" id="PZQ66563.1"/>
    </source>
</evidence>
<dbReference type="GO" id="GO:0015891">
    <property type="term" value="P:siderophore transport"/>
    <property type="evidence" value="ECO:0007669"/>
    <property type="project" value="InterPro"/>
</dbReference>
<dbReference type="GO" id="GO:0015344">
    <property type="term" value="F:siderophore uptake transmembrane transporter activity"/>
    <property type="evidence" value="ECO:0007669"/>
    <property type="project" value="TreeGrafter"/>
</dbReference>
<name>A0A2W5RHH6_VARPD</name>
<keyword evidence="10 15" id="KW-0798">TonB box</keyword>
<evidence type="ECO:0000256" key="13">
    <source>
        <dbReference type="ARBA" id="ARBA00023237"/>
    </source>
</evidence>
<evidence type="ECO:0000259" key="16">
    <source>
        <dbReference type="Pfam" id="PF00593"/>
    </source>
</evidence>
<keyword evidence="11 14" id="KW-0472">Membrane</keyword>
<keyword evidence="9" id="KW-0406">Ion transport</keyword>
<comment type="caution">
    <text evidence="18">The sequence shown here is derived from an EMBL/GenBank/DDBJ whole genome shotgun (WGS) entry which is preliminary data.</text>
</comment>
<dbReference type="Pfam" id="PF07715">
    <property type="entry name" value="Plug"/>
    <property type="match status" value="1"/>
</dbReference>
<keyword evidence="3 14" id="KW-0813">Transport</keyword>
<dbReference type="NCBIfam" id="TIGR01783">
    <property type="entry name" value="TonB-siderophor"/>
    <property type="match status" value="1"/>
</dbReference>
<dbReference type="InterPro" id="IPR010105">
    <property type="entry name" value="TonB_sidphr_rcpt"/>
</dbReference>
<dbReference type="Gene3D" id="2.170.130.10">
    <property type="entry name" value="TonB-dependent receptor, plug domain"/>
    <property type="match status" value="1"/>
</dbReference>
<keyword evidence="7" id="KW-0732">Signal</keyword>
<dbReference type="EMBL" id="QFPP01000408">
    <property type="protein sequence ID" value="PZQ66563.1"/>
    <property type="molecule type" value="Genomic_DNA"/>
</dbReference>
<dbReference type="InterPro" id="IPR000531">
    <property type="entry name" value="Beta-barrel_TonB"/>
</dbReference>
<dbReference type="Proteomes" id="UP000249135">
    <property type="component" value="Unassembled WGS sequence"/>
</dbReference>
<evidence type="ECO:0000256" key="3">
    <source>
        <dbReference type="ARBA" id="ARBA00022448"/>
    </source>
</evidence>
<evidence type="ECO:0000256" key="11">
    <source>
        <dbReference type="ARBA" id="ARBA00023136"/>
    </source>
</evidence>
<evidence type="ECO:0000256" key="9">
    <source>
        <dbReference type="ARBA" id="ARBA00023065"/>
    </source>
</evidence>
<evidence type="ECO:0000256" key="4">
    <source>
        <dbReference type="ARBA" id="ARBA00022452"/>
    </source>
</evidence>
<dbReference type="InterPro" id="IPR012910">
    <property type="entry name" value="Plug_dom"/>
</dbReference>